<evidence type="ECO:0000313" key="1">
    <source>
        <dbReference type="EMBL" id="WHY52901.1"/>
    </source>
</evidence>
<reference evidence="1" key="1">
    <citation type="submission" date="2023-05" db="EMBL/GenBank/DDBJ databases">
        <title>Comparative genomics of Bacillaceae isolates and their secondary metabolite potential.</title>
        <authorList>
            <person name="Song L."/>
            <person name="Nielsen L.J."/>
            <person name="Mohite O."/>
            <person name="Xu X."/>
            <person name="Weber T."/>
            <person name="Kovacs A.T."/>
        </authorList>
    </citation>
    <scope>NUCLEOTIDE SEQUENCE</scope>
    <source>
        <strain evidence="1">LY1</strain>
    </source>
</reference>
<proteinExistence type="predicted"/>
<organism evidence="1 2">
    <name type="scientific">Lysinibacillus pakistanensis</name>
    <dbReference type="NCBI Taxonomy" id="759811"/>
    <lineage>
        <taxon>Bacteria</taxon>
        <taxon>Bacillati</taxon>
        <taxon>Bacillota</taxon>
        <taxon>Bacilli</taxon>
        <taxon>Bacillales</taxon>
        <taxon>Bacillaceae</taxon>
        <taxon>Lysinibacillus</taxon>
    </lineage>
</organism>
<dbReference type="AlphaFoldDB" id="A0AAX3X212"/>
<evidence type="ECO:0000313" key="2">
    <source>
        <dbReference type="Proteomes" id="UP001178322"/>
    </source>
</evidence>
<gene>
    <name evidence="1" type="ORF">QNH24_06575</name>
</gene>
<sequence length="154" mass="17375">MDFININNFNTFNIFTNSKMNNDVVTVPIKTSLFATVFNDFLEKKSLAITNPNDLKSSLELQLLEDKVNQTGELEDKYCSLCGSMIEDDGSCTLCIVPIFITGNSNQTFQNQNVSQVNNSYVEFGSRVHHFLESKETSIKSHDTNLTFMKKAPI</sequence>
<dbReference type="EMBL" id="CP126101">
    <property type="protein sequence ID" value="WHY52901.1"/>
    <property type="molecule type" value="Genomic_DNA"/>
</dbReference>
<dbReference type="RefSeq" id="WP_283871290.1">
    <property type="nucleotide sequence ID" value="NZ_CP126101.1"/>
</dbReference>
<accession>A0AAX3X212</accession>
<name>A0AAX3X212_9BACI</name>
<dbReference type="Proteomes" id="UP001178322">
    <property type="component" value="Chromosome"/>
</dbReference>
<protein>
    <submittedName>
        <fullName evidence="1">Uncharacterized protein</fullName>
    </submittedName>
</protein>